<dbReference type="Pfam" id="PF13661">
    <property type="entry name" value="2OG-FeII_Oxy_4"/>
    <property type="match status" value="1"/>
</dbReference>
<feature type="compositionally biased region" description="Low complexity" evidence="9">
    <location>
        <begin position="512"/>
        <end position="523"/>
    </location>
</feature>
<dbReference type="PROSITE" id="PS51471">
    <property type="entry name" value="FE2OG_OXY"/>
    <property type="match status" value="1"/>
</dbReference>
<dbReference type="Proteomes" id="UP000027265">
    <property type="component" value="Unassembled WGS sequence"/>
</dbReference>
<protein>
    <recommendedName>
        <fullName evidence="10">Fe2OG dioxygenase domain-containing protein</fullName>
    </recommendedName>
</protein>
<evidence type="ECO:0000256" key="7">
    <source>
        <dbReference type="ARBA" id="ARBA00023004"/>
    </source>
</evidence>
<dbReference type="Gene3D" id="3.60.130.20">
    <property type="entry name" value="Oxoglutarate/iron-dependent oxygenase, C-terminal degradation domain"/>
    <property type="match status" value="1"/>
</dbReference>
<dbReference type="GO" id="GO:0005737">
    <property type="term" value="C:cytoplasm"/>
    <property type="evidence" value="ECO:0007669"/>
    <property type="project" value="TreeGrafter"/>
</dbReference>
<dbReference type="GO" id="GO:0005506">
    <property type="term" value="F:iron ion binding"/>
    <property type="evidence" value="ECO:0007669"/>
    <property type="project" value="InterPro"/>
</dbReference>
<dbReference type="SMART" id="SM00702">
    <property type="entry name" value="P4Hc"/>
    <property type="match status" value="1"/>
</dbReference>
<feature type="region of interest" description="Disordered" evidence="9">
    <location>
        <begin position="504"/>
        <end position="531"/>
    </location>
</feature>
<dbReference type="InterPro" id="IPR051842">
    <property type="entry name" value="uS12_prolyl_hydroxylase"/>
</dbReference>
<dbReference type="InterPro" id="IPR005123">
    <property type="entry name" value="Oxoglu/Fe-dep_dioxygenase_dom"/>
</dbReference>
<organism evidence="11 12">
    <name type="scientific">Jaapia argillacea MUCL 33604</name>
    <dbReference type="NCBI Taxonomy" id="933084"/>
    <lineage>
        <taxon>Eukaryota</taxon>
        <taxon>Fungi</taxon>
        <taxon>Dikarya</taxon>
        <taxon>Basidiomycota</taxon>
        <taxon>Agaricomycotina</taxon>
        <taxon>Agaricomycetes</taxon>
        <taxon>Agaricomycetidae</taxon>
        <taxon>Jaapiales</taxon>
        <taxon>Jaapiaceae</taxon>
        <taxon>Jaapia</taxon>
    </lineage>
</organism>
<keyword evidence="12" id="KW-1185">Reference proteome</keyword>
<dbReference type="FunCoup" id="A0A067Q0L8">
    <property type="interactions" value="381"/>
</dbReference>
<sequence>MLIGQRRPRSPTPKAPSPDSSEHRQKRFKSTPLSQAIQALSAMSMPDPSVHFDPELLNPDHIQRLRTSYAAGKPFKHALVDKVFQDDLLNKVKDECLSDLNLSEKETDIYKLYQSGDLASLSFLTPTQSALLPSLLTVRDALFSTAFRNFLRSVTGCGPLSGIKQDMSVAVYKKGCHLLTHDDAVDSRRISFILYMPLPHYQLWKSEWGGALELYETVDEEGGAKEANPIPTKSISPKWNQLVFFEARPGHSFHSVEEVVVGEGEDGRQRLSISGWFHAPQPGEEGYEEPPRHARDSMTPSPFKCYPDLAYPDPIPPPLPSTPLSESHLAFLSEYLNPVYLLPRTMKTLASRFLAESSLQLHFFLGAPIASVLDRGLREIDKESGLGGEDRDYCIPPHEAGLKDESQWTIKGPPHRWRYCVLKSSDRHESVYPIAAQNDSHKILRALQNELFSSQAFRAWLACVTGLSPLRHAAEARRFRPGLDYTLVTSEERESRLDLVLGLTPDPLPAVPSGSSTQPGPSTRRLEETTGWSSTEWGGFECYMAPHDGEEDPSIYQSGRNRKACNEHPGQDAFDDMEIDDDNATLLTVQPGFNRLLLVLRDEGVMRFVKYVSAAAEGSRWDVAGEYEVGIVEEGDS</sequence>
<evidence type="ECO:0000256" key="5">
    <source>
        <dbReference type="ARBA" id="ARBA00022964"/>
    </source>
</evidence>
<accession>A0A067Q0L8</accession>
<evidence type="ECO:0000256" key="8">
    <source>
        <dbReference type="ARBA" id="ARBA00047444"/>
    </source>
</evidence>
<evidence type="ECO:0000313" key="12">
    <source>
        <dbReference type="Proteomes" id="UP000027265"/>
    </source>
</evidence>
<evidence type="ECO:0000256" key="4">
    <source>
        <dbReference type="ARBA" id="ARBA00022896"/>
    </source>
</evidence>
<evidence type="ECO:0000259" key="10">
    <source>
        <dbReference type="PROSITE" id="PS51471"/>
    </source>
</evidence>
<proteinExistence type="inferred from homology"/>
<keyword evidence="6" id="KW-0560">Oxidoreductase</keyword>
<evidence type="ECO:0000313" key="11">
    <source>
        <dbReference type="EMBL" id="KDQ57027.1"/>
    </source>
</evidence>
<comment type="cofactor">
    <cofactor evidence="1">
        <name>L-ascorbate</name>
        <dbReference type="ChEBI" id="CHEBI:38290"/>
    </cofactor>
</comment>
<dbReference type="PANTHER" id="PTHR12117">
    <property type="entry name" value="HISTONE ACETYLTRANSFERASE COMPLEX"/>
    <property type="match status" value="1"/>
</dbReference>
<dbReference type="InterPro" id="IPR006620">
    <property type="entry name" value="Pro_4_hyd_alph"/>
</dbReference>
<evidence type="ECO:0000256" key="9">
    <source>
        <dbReference type="SAM" id="MobiDB-lite"/>
    </source>
</evidence>
<feature type="domain" description="Fe2OG dioxygenase" evidence="10">
    <location>
        <begin position="163"/>
        <end position="279"/>
    </location>
</feature>
<dbReference type="OrthoDB" id="430522at2759"/>
<dbReference type="InterPro" id="IPR019601">
    <property type="entry name" value="Oxoglutarate/Fe-dep_Oase_C"/>
</dbReference>
<dbReference type="Pfam" id="PF10637">
    <property type="entry name" value="Ofd1_CTDD"/>
    <property type="match status" value="1"/>
</dbReference>
<feature type="region of interest" description="Disordered" evidence="9">
    <location>
        <begin position="280"/>
        <end position="299"/>
    </location>
</feature>
<feature type="region of interest" description="Disordered" evidence="9">
    <location>
        <begin position="1"/>
        <end position="30"/>
    </location>
</feature>
<evidence type="ECO:0000256" key="1">
    <source>
        <dbReference type="ARBA" id="ARBA00001961"/>
    </source>
</evidence>
<dbReference type="Gene3D" id="2.60.120.620">
    <property type="entry name" value="q2cbj1_9rhob like domain"/>
    <property type="match status" value="1"/>
</dbReference>
<dbReference type="InterPro" id="IPR043044">
    <property type="entry name" value="TPA1/Ofd1_C"/>
</dbReference>
<reference evidence="12" key="1">
    <citation type="journal article" date="2014" name="Proc. Natl. Acad. Sci. U.S.A.">
        <title>Extensive sampling of basidiomycete genomes demonstrates inadequacy of the white-rot/brown-rot paradigm for wood decay fungi.</title>
        <authorList>
            <person name="Riley R."/>
            <person name="Salamov A.A."/>
            <person name="Brown D.W."/>
            <person name="Nagy L.G."/>
            <person name="Floudas D."/>
            <person name="Held B.W."/>
            <person name="Levasseur A."/>
            <person name="Lombard V."/>
            <person name="Morin E."/>
            <person name="Otillar R."/>
            <person name="Lindquist E.A."/>
            <person name="Sun H."/>
            <person name="LaButti K.M."/>
            <person name="Schmutz J."/>
            <person name="Jabbour D."/>
            <person name="Luo H."/>
            <person name="Baker S.E."/>
            <person name="Pisabarro A.G."/>
            <person name="Walton J.D."/>
            <person name="Blanchette R.A."/>
            <person name="Henrissat B."/>
            <person name="Martin F."/>
            <person name="Cullen D."/>
            <person name="Hibbett D.S."/>
            <person name="Grigoriev I.V."/>
        </authorList>
    </citation>
    <scope>NUCLEOTIDE SEQUENCE [LARGE SCALE GENOMIC DNA]</scope>
    <source>
        <strain evidence="12">MUCL 33604</strain>
    </source>
</reference>
<dbReference type="InParanoid" id="A0A067Q0L8"/>
<evidence type="ECO:0000256" key="3">
    <source>
        <dbReference type="ARBA" id="ARBA00022723"/>
    </source>
</evidence>
<dbReference type="STRING" id="933084.A0A067Q0L8"/>
<evidence type="ECO:0000256" key="2">
    <source>
        <dbReference type="ARBA" id="ARBA00007443"/>
    </source>
</evidence>
<evidence type="ECO:0000256" key="6">
    <source>
        <dbReference type="ARBA" id="ARBA00023002"/>
    </source>
</evidence>
<dbReference type="HOGENOM" id="CLU_017005_0_0_1"/>
<dbReference type="GO" id="GO:0031418">
    <property type="term" value="F:L-ascorbic acid binding"/>
    <property type="evidence" value="ECO:0007669"/>
    <property type="project" value="UniProtKB-KW"/>
</dbReference>
<dbReference type="AlphaFoldDB" id="A0A067Q0L8"/>
<keyword evidence="3" id="KW-0479">Metal-binding</keyword>
<keyword evidence="5" id="KW-0223">Dioxygenase</keyword>
<gene>
    <name evidence="11" type="ORF">JAAARDRAFT_35627</name>
</gene>
<dbReference type="GO" id="GO:0031543">
    <property type="term" value="F:peptidyl-proline dioxygenase activity"/>
    <property type="evidence" value="ECO:0007669"/>
    <property type="project" value="TreeGrafter"/>
</dbReference>
<dbReference type="PANTHER" id="PTHR12117:SF0">
    <property type="entry name" value="PROLYL 3-HYDROXYLASE OGFOD1"/>
    <property type="match status" value="1"/>
</dbReference>
<comment type="similarity">
    <text evidence="2">Belongs to the TPA1 family.</text>
</comment>
<dbReference type="InterPro" id="IPR039558">
    <property type="entry name" value="TPA1/OFD1_N"/>
</dbReference>
<keyword evidence="4" id="KW-0847">Vitamin C</keyword>
<dbReference type="EMBL" id="KL197720">
    <property type="protein sequence ID" value="KDQ57027.1"/>
    <property type="molecule type" value="Genomic_DNA"/>
</dbReference>
<dbReference type="GO" id="GO:0006449">
    <property type="term" value="P:regulation of translational termination"/>
    <property type="evidence" value="ECO:0007669"/>
    <property type="project" value="TreeGrafter"/>
</dbReference>
<keyword evidence="7" id="KW-0408">Iron</keyword>
<comment type="catalytic activity">
    <reaction evidence="8">
        <text>[ribosomal protein uS12]-L-proline + 2-oxoglutarate + O2 = [ribosomal protein uS12]-(3S)-3-hydroxy-L-proline + succinate + CO2</text>
        <dbReference type="Rhea" id="RHEA:54156"/>
        <dbReference type="Rhea" id="RHEA-COMP:13816"/>
        <dbReference type="Rhea" id="RHEA-COMP:13818"/>
        <dbReference type="ChEBI" id="CHEBI:15379"/>
        <dbReference type="ChEBI" id="CHEBI:16526"/>
        <dbReference type="ChEBI" id="CHEBI:16810"/>
        <dbReference type="ChEBI" id="CHEBI:30031"/>
        <dbReference type="ChEBI" id="CHEBI:50342"/>
        <dbReference type="ChEBI" id="CHEBI:85428"/>
    </reaction>
</comment>
<name>A0A067Q0L8_9AGAM</name>